<gene>
    <name evidence="1" type="ORF">EGW08_020406</name>
</gene>
<organism evidence="1 2">
    <name type="scientific">Elysia chlorotica</name>
    <name type="common">Eastern emerald elysia</name>
    <name type="synonym">Sea slug</name>
    <dbReference type="NCBI Taxonomy" id="188477"/>
    <lineage>
        <taxon>Eukaryota</taxon>
        <taxon>Metazoa</taxon>
        <taxon>Spiralia</taxon>
        <taxon>Lophotrochozoa</taxon>
        <taxon>Mollusca</taxon>
        <taxon>Gastropoda</taxon>
        <taxon>Heterobranchia</taxon>
        <taxon>Euthyneura</taxon>
        <taxon>Panpulmonata</taxon>
        <taxon>Sacoglossa</taxon>
        <taxon>Placobranchoidea</taxon>
        <taxon>Plakobranchidae</taxon>
        <taxon>Elysia</taxon>
    </lineage>
</organism>
<name>A0A3S0Z6L6_ELYCH</name>
<evidence type="ECO:0000313" key="1">
    <source>
        <dbReference type="EMBL" id="RUS71821.1"/>
    </source>
</evidence>
<dbReference type="EMBL" id="RQTK01001153">
    <property type="protein sequence ID" value="RUS71821.1"/>
    <property type="molecule type" value="Genomic_DNA"/>
</dbReference>
<comment type="caution">
    <text evidence="1">The sequence shown here is derived from an EMBL/GenBank/DDBJ whole genome shotgun (WGS) entry which is preliminary data.</text>
</comment>
<reference evidence="1 2" key="1">
    <citation type="submission" date="2019-01" db="EMBL/GenBank/DDBJ databases">
        <title>A draft genome assembly of the solar-powered sea slug Elysia chlorotica.</title>
        <authorList>
            <person name="Cai H."/>
            <person name="Li Q."/>
            <person name="Fang X."/>
            <person name="Li J."/>
            <person name="Curtis N.E."/>
            <person name="Altenburger A."/>
            <person name="Shibata T."/>
            <person name="Feng M."/>
            <person name="Maeda T."/>
            <person name="Schwartz J.A."/>
            <person name="Shigenobu S."/>
            <person name="Lundholm N."/>
            <person name="Nishiyama T."/>
            <person name="Yang H."/>
            <person name="Hasebe M."/>
            <person name="Li S."/>
            <person name="Pierce S.K."/>
            <person name="Wang J."/>
        </authorList>
    </citation>
    <scope>NUCLEOTIDE SEQUENCE [LARGE SCALE GENOMIC DNA]</scope>
    <source>
        <strain evidence="1">EC2010</strain>
        <tissue evidence="1">Whole organism of an adult</tissue>
    </source>
</reference>
<dbReference type="Proteomes" id="UP000271974">
    <property type="component" value="Unassembled WGS sequence"/>
</dbReference>
<accession>A0A3S0Z6L6</accession>
<proteinExistence type="predicted"/>
<protein>
    <submittedName>
        <fullName evidence="1">Uncharacterized protein</fullName>
    </submittedName>
</protein>
<sequence length="190" mass="19784">RTGQRSYRHSYKPRHKTGRTRRLQCRTSCRKSPQSCRSASGWCTGRYRCQCRGLGIAARCTAQRVDDAGQEVEVTLQLAGGRAHAQVQTAGQHVQTSERSGSGGVGALAGSELTPALGSAAIGTATSRGTRLGAHAAYSVAQVAENLRKAAGLLLDGALGVTDVSAGGCVGHGGQHGDKSEDCERVHDSN</sequence>
<keyword evidence="2" id="KW-1185">Reference proteome</keyword>
<dbReference type="AlphaFoldDB" id="A0A3S0Z6L6"/>
<evidence type="ECO:0000313" key="2">
    <source>
        <dbReference type="Proteomes" id="UP000271974"/>
    </source>
</evidence>
<feature type="non-terminal residue" evidence="1">
    <location>
        <position position="1"/>
    </location>
</feature>